<accession>A0ABN6VRJ6</accession>
<feature type="region of interest" description="Disordered" evidence="1">
    <location>
        <begin position="272"/>
        <end position="292"/>
    </location>
</feature>
<dbReference type="Proteomes" id="UP001317705">
    <property type="component" value="Chromosome"/>
</dbReference>
<dbReference type="InterPro" id="IPR000014">
    <property type="entry name" value="PAS"/>
</dbReference>
<evidence type="ECO:0000313" key="4">
    <source>
        <dbReference type="EMBL" id="BDV42928.1"/>
    </source>
</evidence>
<dbReference type="Gene3D" id="3.30.450.20">
    <property type="entry name" value="PAS domain"/>
    <property type="match status" value="1"/>
</dbReference>
<keyword evidence="5" id="KW-1185">Reference proteome</keyword>
<feature type="domain" description="PAS" evidence="2">
    <location>
        <begin position="4"/>
        <end position="82"/>
    </location>
</feature>
<evidence type="ECO:0000259" key="3">
    <source>
        <dbReference type="PROSITE" id="PS50113"/>
    </source>
</evidence>
<dbReference type="RefSeq" id="WP_282003660.1">
    <property type="nucleotide sequence ID" value="NZ_AP027151.1"/>
</dbReference>
<dbReference type="InterPro" id="IPR000700">
    <property type="entry name" value="PAS-assoc_C"/>
</dbReference>
<dbReference type="NCBIfam" id="TIGR00229">
    <property type="entry name" value="sensory_box"/>
    <property type="match status" value="1"/>
</dbReference>
<evidence type="ECO:0000256" key="1">
    <source>
        <dbReference type="SAM" id="MobiDB-lite"/>
    </source>
</evidence>
<dbReference type="Pfam" id="PF00989">
    <property type="entry name" value="PAS"/>
    <property type="match status" value="1"/>
</dbReference>
<dbReference type="SMART" id="SM00091">
    <property type="entry name" value="PAS"/>
    <property type="match status" value="1"/>
</dbReference>
<evidence type="ECO:0000259" key="2">
    <source>
        <dbReference type="PROSITE" id="PS50112"/>
    </source>
</evidence>
<dbReference type="InterPro" id="IPR013767">
    <property type="entry name" value="PAS_fold"/>
</dbReference>
<sequence length="292" mass="32301">MKRTGNIFRTLLEAAAEGIVIVDVEGRIRMVNVTAEAIFGYRQAELLGKPVEALLPESRREAHRVHRAGYLAEPRNRAMGNGLELVGRRKDGSEFPVEIALSHAGEGHRLLVMALVSDITGRKRREEEKNNLMTDRIRELETALSSLEVVARPPAAAVTARLMGMPPLKEAKGGVFTELLDAYGRIMEEELESRIHRNGERTDTALGELAARLGFLKATPRDVVELHGAALREKSTTTPPARLRGYLEAGHFLLVELMGHLATYYRNRALADREREERSGPATANQGGEDGR</sequence>
<name>A0ABN6VRJ6_9BACT</name>
<reference evidence="4 5" key="1">
    <citation type="submission" date="2022-12" db="EMBL/GenBank/DDBJ databases">
        <title>Polyphasic characterization of Geotalea uranireducens NIT-SL11 newly isolated from a complex of sewage sludge and microbially reduced graphene oxide.</title>
        <authorList>
            <person name="Xie L."/>
            <person name="Yoshida N."/>
            <person name="Meng L."/>
        </authorList>
    </citation>
    <scope>NUCLEOTIDE SEQUENCE [LARGE SCALE GENOMIC DNA]</scope>
    <source>
        <strain evidence="4 5">NIT-SL11</strain>
    </source>
</reference>
<dbReference type="PROSITE" id="PS50113">
    <property type="entry name" value="PAC"/>
    <property type="match status" value="1"/>
</dbReference>
<gene>
    <name evidence="4" type="ORF">GURASL_18510</name>
</gene>
<proteinExistence type="predicted"/>
<organism evidence="4 5">
    <name type="scientific">Geotalea uraniireducens</name>
    <dbReference type="NCBI Taxonomy" id="351604"/>
    <lineage>
        <taxon>Bacteria</taxon>
        <taxon>Pseudomonadati</taxon>
        <taxon>Thermodesulfobacteriota</taxon>
        <taxon>Desulfuromonadia</taxon>
        <taxon>Geobacterales</taxon>
        <taxon>Geobacteraceae</taxon>
        <taxon>Geotalea</taxon>
    </lineage>
</organism>
<dbReference type="SUPFAM" id="SSF55785">
    <property type="entry name" value="PYP-like sensor domain (PAS domain)"/>
    <property type="match status" value="1"/>
</dbReference>
<dbReference type="PANTHER" id="PTHR44757">
    <property type="entry name" value="DIGUANYLATE CYCLASE DGCP"/>
    <property type="match status" value="1"/>
</dbReference>
<evidence type="ECO:0008006" key="6">
    <source>
        <dbReference type="Google" id="ProtNLM"/>
    </source>
</evidence>
<dbReference type="PANTHER" id="PTHR44757:SF2">
    <property type="entry name" value="BIOFILM ARCHITECTURE MAINTENANCE PROTEIN MBAA"/>
    <property type="match status" value="1"/>
</dbReference>
<feature type="domain" description="PAC" evidence="3">
    <location>
        <begin position="81"/>
        <end position="131"/>
    </location>
</feature>
<dbReference type="CDD" id="cd00130">
    <property type="entry name" value="PAS"/>
    <property type="match status" value="1"/>
</dbReference>
<evidence type="ECO:0000313" key="5">
    <source>
        <dbReference type="Proteomes" id="UP001317705"/>
    </source>
</evidence>
<dbReference type="PROSITE" id="PS50112">
    <property type="entry name" value="PAS"/>
    <property type="match status" value="1"/>
</dbReference>
<dbReference type="InterPro" id="IPR035965">
    <property type="entry name" value="PAS-like_dom_sf"/>
</dbReference>
<dbReference type="InterPro" id="IPR052155">
    <property type="entry name" value="Biofilm_reg_signaling"/>
</dbReference>
<dbReference type="EMBL" id="AP027151">
    <property type="protein sequence ID" value="BDV42928.1"/>
    <property type="molecule type" value="Genomic_DNA"/>
</dbReference>
<protein>
    <recommendedName>
        <fullName evidence="6">PAS domain S-box protein</fullName>
    </recommendedName>
</protein>